<dbReference type="PROSITE" id="PS50927">
    <property type="entry name" value="BULB_LECTIN"/>
    <property type="match status" value="1"/>
</dbReference>
<dbReference type="InterPro" id="IPR000858">
    <property type="entry name" value="S_locus_glycoprot_dom"/>
</dbReference>
<evidence type="ECO:0000256" key="9">
    <source>
        <dbReference type="ARBA" id="ARBA00023180"/>
    </source>
</evidence>
<evidence type="ECO:0000256" key="12">
    <source>
        <dbReference type="PROSITE-ProRule" id="PRU00076"/>
    </source>
</evidence>
<feature type="domain" description="EGF-like" evidence="15">
    <location>
        <begin position="281"/>
        <end position="317"/>
    </location>
</feature>
<dbReference type="InterPro" id="IPR000719">
    <property type="entry name" value="Prot_kinase_dom"/>
</dbReference>
<sequence>MAIYQFTLIFSVLVYSIFLKISVGVDTLFPNQTLVIGQTLISHSQIFELGFFFGNRYLGIWYKSTPGFVVWVANRENPITNTREVFLAIDENGTLAITSGGRIIWFTELSEPASNPILQLLDNGNLVIADENRKSPSHGSFIWQSFDYPSDTWLPGMKMVYDIDAGKHKYIRSWRNSNDPSPGDFIWRIENEGLPELVIRKGKKKRFRMGKWNGLHFSGGLRIPNPVFKPELVFKQERLISISENFDSSILVRFTLDTSGALRRYTMNARRDKWNAFYSNPIDPCDEYGQCGPNGMCRIDKPVRCECFKGFAPKFQEDWDRQDWSGGCARIKPLNCENGDGFLEVRGVKHPDMLQYWLNTSMSLKECHDECLRNCSCTAYANPYITNGGSGCLMWFGELVDTREFSGVDSMQNIYVRLPESELDSSNDSEEKEKRRPIELILISIAFGVFVSGLINGSILLITKQKRRGRNNEDIELPLFKLATIVATTNNFSKENLIGGGGFGPVYRGCLLAEGEIAVKRMSRTSRQGLEEFKNEVILIAKLQHRNLVRLIGCCIEGEERMLIYEYMHNKSLDYFVFGTGYDILHLLVFFKNALTSIMCRSKSKNNFDMAYAL</sequence>
<dbReference type="GO" id="GO:0106310">
    <property type="term" value="F:protein serine kinase activity"/>
    <property type="evidence" value="ECO:0007669"/>
    <property type="project" value="RHEA"/>
</dbReference>
<evidence type="ECO:0000259" key="16">
    <source>
        <dbReference type="PROSITE" id="PS50927"/>
    </source>
</evidence>
<dbReference type="OrthoDB" id="1910371at2759"/>
<evidence type="ECO:0000256" key="3">
    <source>
        <dbReference type="ARBA" id="ARBA00022679"/>
    </source>
</evidence>
<dbReference type="InterPro" id="IPR001480">
    <property type="entry name" value="Bulb-type_lectin_dom"/>
</dbReference>
<evidence type="ECO:0000259" key="17">
    <source>
        <dbReference type="PROSITE" id="PS50948"/>
    </source>
</evidence>
<dbReference type="PROSITE" id="PS50011">
    <property type="entry name" value="PROTEIN_KINASE_DOM"/>
    <property type="match status" value="1"/>
</dbReference>
<dbReference type="PROSITE" id="PS50948">
    <property type="entry name" value="PAN"/>
    <property type="match status" value="1"/>
</dbReference>
<dbReference type="CDD" id="cd01098">
    <property type="entry name" value="PAN_AP_plant"/>
    <property type="match status" value="1"/>
</dbReference>
<dbReference type="Pfam" id="PF00954">
    <property type="entry name" value="S_locus_glycop"/>
    <property type="match status" value="1"/>
</dbReference>
<evidence type="ECO:0000256" key="8">
    <source>
        <dbReference type="ARBA" id="ARBA00023157"/>
    </source>
</evidence>
<dbReference type="SMART" id="SM00108">
    <property type="entry name" value="B_lectin"/>
    <property type="match status" value="1"/>
</dbReference>
<gene>
    <name evidence="18" type="ORF">CDL12_26237</name>
</gene>
<evidence type="ECO:0000256" key="2">
    <source>
        <dbReference type="ARBA" id="ARBA00022527"/>
    </source>
</evidence>
<protein>
    <recommendedName>
        <fullName evidence="1">non-specific serine/threonine protein kinase</fullName>
        <ecNumber evidence="1">2.7.11.1</ecNumber>
    </recommendedName>
</protein>
<dbReference type="SMART" id="SM00473">
    <property type="entry name" value="PAN_AP"/>
    <property type="match status" value="1"/>
</dbReference>
<keyword evidence="4" id="KW-0732">Signal</keyword>
<dbReference type="Gene3D" id="2.90.10.10">
    <property type="entry name" value="Bulb-type lectin domain"/>
    <property type="match status" value="1"/>
</dbReference>
<dbReference type="FunFam" id="3.30.200.20:FF:000195">
    <property type="entry name" value="G-type lectin S-receptor-like serine/threonine-protein kinase"/>
    <property type="match status" value="1"/>
</dbReference>
<dbReference type="EMBL" id="NKXS01006506">
    <property type="protein sequence ID" value="PIN01254.1"/>
    <property type="molecule type" value="Genomic_DNA"/>
</dbReference>
<comment type="caution">
    <text evidence="12">Lacks conserved residue(s) required for the propagation of feature annotation.</text>
</comment>
<keyword evidence="2 18" id="KW-0723">Serine/threonine-protein kinase</keyword>
<reference evidence="19" key="1">
    <citation type="journal article" date="2018" name="Gigascience">
        <title>Genome assembly of the Pink Ipe (Handroanthus impetiginosus, Bignoniaceae), a highly valued, ecologically keystone Neotropical timber forest tree.</title>
        <authorList>
            <person name="Silva-Junior O.B."/>
            <person name="Grattapaglia D."/>
            <person name="Novaes E."/>
            <person name="Collevatti R.G."/>
        </authorList>
    </citation>
    <scope>NUCLEOTIDE SEQUENCE [LARGE SCALE GENOMIC DNA]</scope>
    <source>
        <strain evidence="19">cv. UFG-1</strain>
    </source>
</reference>
<comment type="catalytic activity">
    <reaction evidence="10">
        <text>L-threonyl-[protein] + ATP = O-phospho-L-threonyl-[protein] + ADP + H(+)</text>
        <dbReference type="Rhea" id="RHEA:46608"/>
        <dbReference type="Rhea" id="RHEA-COMP:11060"/>
        <dbReference type="Rhea" id="RHEA-COMP:11605"/>
        <dbReference type="ChEBI" id="CHEBI:15378"/>
        <dbReference type="ChEBI" id="CHEBI:30013"/>
        <dbReference type="ChEBI" id="CHEBI:30616"/>
        <dbReference type="ChEBI" id="CHEBI:61977"/>
        <dbReference type="ChEBI" id="CHEBI:456216"/>
        <dbReference type="EC" id="2.7.11.1"/>
    </reaction>
</comment>
<keyword evidence="8" id="KW-1015">Disulfide bond</keyword>
<keyword evidence="13" id="KW-0472">Membrane</keyword>
<keyword evidence="19" id="KW-1185">Reference proteome</keyword>
<feature type="domain" description="Protein kinase" evidence="14">
    <location>
        <begin position="492"/>
        <end position="614"/>
    </location>
</feature>
<dbReference type="PANTHER" id="PTHR32444">
    <property type="entry name" value="BULB-TYPE LECTIN DOMAIN-CONTAINING PROTEIN"/>
    <property type="match status" value="1"/>
</dbReference>
<keyword evidence="6 18" id="KW-0418">Kinase</keyword>
<evidence type="ECO:0000313" key="18">
    <source>
        <dbReference type="EMBL" id="PIN01254.1"/>
    </source>
</evidence>
<name>A0A2G9G7H6_9LAMI</name>
<dbReference type="STRING" id="429701.A0A2G9G7H6"/>
<keyword evidence="3 18" id="KW-0808">Transferase</keyword>
<comment type="catalytic activity">
    <reaction evidence="11">
        <text>L-seryl-[protein] + ATP = O-phospho-L-seryl-[protein] + ADP + H(+)</text>
        <dbReference type="Rhea" id="RHEA:17989"/>
        <dbReference type="Rhea" id="RHEA-COMP:9863"/>
        <dbReference type="Rhea" id="RHEA-COMP:11604"/>
        <dbReference type="ChEBI" id="CHEBI:15378"/>
        <dbReference type="ChEBI" id="CHEBI:29999"/>
        <dbReference type="ChEBI" id="CHEBI:30616"/>
        <dbReference type="ChEBI" id="CHEBI:83421"/>
        <dbReference type="ChEBI" id="CHEBI:456216"/>
        <dbReference type="EC" id="2.7.11.1"/>
    </reaction>
</comment>
<dbReference type="Pfam" id="PF07714">
    <property type="entry name" value="PK_Tyr_Ser-Thr"/>
    <property type="match status" value="1"/>
</dbReference>
<dbReference type="Gene3D" id="3.30.200.20">
    <property type="entry name" value="Phosphorylase Kinase, domain 1"/>
    <property type="match status" value="1"/>
</dbReference>
<dbReference type="SUPFAM" id="SSF56112">
    <property type="entry name" value="Protein kinase-like (PK-like)"/>
    <property type="match status" value="1"/>
</dbReference>
<dbReference type="InterPro" id="IPR011009">
    <property type="entry name" value="Kinase-like_dom_sf"/>
</dbReference>
<dbReference type="InterPro" id="IPR000742">
    <property type="entry name" value="EGF"/>
</dbReference>
<proteinExistence type="predicted"/>
<evidence type="ECO:0000259" key="15">
    <source>
        <dbReference type="PROSITE" id="PS50026"/>
    </source>
</evidence>
<evidence type="ECO:0000256" key="13">
    <source>
        <dbReference type="SAM" id="Phobius"/>
    </source>
</evidence>
<organism evidence="18 19">
    <name type="scientific">Handroanthus impetiginosus</name>
    <dbReference type="NCBI Taxonomy" id="429701"/>
    <lineage>
        <taxon>Eukaryota</taxon>
        <taxon>Viridiplantae</taxon>
        <taxon>Streptophyta</taxon>
        <taxon>Embryophyta</taxon>
        <taxon>Tracheophyta</taxon>
        <taxon>Spermatophyta</taxon>
        <taxon>Magnoliopsida</taxon>
        <taxon>eudicotyledons</taxon>
        <taxon>Gunneridae</taxon>
        <taxon>Pentapetalae</taxon>
        <taxon>asterids</taxon>
        <taxon>lamiids</taxon>
        <taxon>Lamiales</taxon>
        <taxon>Bignoniaceae</taxon>
        <taxon>Crescentiina</taxon>
        <taxon>Tabebuia alliance</taxon>
        <taxon>Handroanthus</taxon>
    </lineage>
</organism>
<dbReference type="GO" id="GO:0005524">
    <property type="term" value="F:ATP binding"/>
    <property type="evidence" value="ECO:0007669"/>
    <property type="project" value="UniProtKB-KW"/>
</dbReference>
<keyword evidence="9" id="KW-0325">Glycoprotein</keyword>
<dbReference type="Proteomes" id="UP000231279">
    <property type="component" value="Unassembled WGS sequence"/>
</dbReference>
<evidence type="ECO:0000256" key="6">
    <source>
        <dbReference type="ARBA" id="ARBA00022777"/>
    </source>
</evidence>
<dbReference type="EC" id="2.7.11.1" evidence="1"/>
<evidence type="ECO:0000256" key="10">
    <source>
        <dbReference type="ARBA" id="ARBA00047899"/>
    </source>
</evidence>
<comment type="caution">
    <text evidence="18">The sequence shown here is derived from an EMBL/GenBank/DDBJ whole genome shotgun (WGS) entry which is preliminary data.</text>
</comment>
<dbReference type="Pfam" id="PF08276">
    <property type="entry name" value="PAN_2"/>
    <property type="match status" value="1"/>
</dbReference>
<feature type="domain" description="Bulb-type lectin" evidence="16">
    <location>
        <begin position="25"/>
        <end position="141"/>
    </location>
</feature>
<dbReference type="GO" id="GO:0004674">
    <property type="term" value="F:protein serine/threonine kinase activity"/>
    <property type="evidence" value="ECO:0007669"/>
    <property type="project" value="UniProtKB-KW"/>
</dbReference>
<keyword evidence="7" id="KW-0067">ATP-binding</keyword>
<keyword evidence="13" id="KW-0812">Transmembrane</keyword>
<dbReference type="Pfam" id="PF01453">
    <property type="entry name" value="B_lectin"/>
    <property type="match status" value="1"/>
</dbReference>
<dbReference type="InterPro" id="IPR036426">
    <property type="entry name" value="Bulb-type_lectin_dom_sf"/>
</dbReference>
<evidence type="ECO:0000256" key="11">
    <source>
        <dbReference type="ARBA" id="ARBA00048679"/>
    </source>
</evidence>
<keyword evidence="13" id="KW-1133">Transmembrane helix</keyword>
<dbReference type="CDD" id="cd00028">
    <property type="entry name" value="B_lectin"/>
    <property type="match status" value="1"/>
</dbReference>
<feature type="transmembrane region" description="Helical" evidence="13">
    <location>
        <begin position="440"/>
        <end position="462"/>
    </location>
</feature>
<dbReference type="InterPro" id="IPR003609">
    <property type="entry name" value="Pan_app"/>
</dbReference>
<evidence type="ECO:0000256" key="5">
    <source>
        <dbReference type="ARBA" id="ARBA00022741"/>
    </source>
</evidence>
<evidence type="ECO:0000256" key="4">
    <source>
        <dbReference type="ARBA" id="ARBA00022729"/>
    </source>
</evidence>
<dbReference type="AlphaFoldDB" id="A0A2G9G7H6"/>
<accession>A0A2G9G7H6</accession>
<dbReference type="GO" id="GO:0048544">
    <property type="term" value="P:recognition of pollen"/>
    <property type="evidence" value="ECO:0007669"/>
    <property type="project" value="InterPro"/>
</dbReference>
<keyword evidence="5" id="KW-0547">Nucleotide-binding</keyword>
<dbReference type="PANTHER" id="PTHR32444:SF118">
    <property type="entry name" value="OS09G0551150 PROTEIN"/>
    <property type="match status" value="1"/>
</dbReference>
<dbReference type="PROSITE" id="PS50026">
    <property type="entry name" value="EGF_3"/>
    <property type="match status" value="1"/>
</dbReference>
<dbReference type="SUPFAM" id="SSF51110">
    <property type="entry name" value="alpha-D-mannose-specific plant lectins"/>
    <property type="match status" value="1"/>
</dbReference>
<feature type="domain" description="Apple" evidence="17">
    <location>
        <begin position="336"/>
        <end position="419"/>
    </location>
</feature>
<evidence type="ECO:0000256" key="1">
    <source>
        <dbReference type="ARBA" id="ARBA00012513"/>
    </source>
</evidence>
<dbReference type="InterPro" id="IPR001245">
    <property type="entry name" value="Ser-Thr/Tyr_kinase_cat_dom"/>
</dbReference>
<evidence type="ECO:0000313" key="19">
    <source>
        <dbReference type="Proteomes" id="UP000231279"/>
    </source>
</evidence>
<evidence type="ECO:0000256" key="7">
    <source>
        <dbReference type="ARBA" id="ARBA00022840"/>
    </source>
</evidence>
<evidence type="ECO:0000259" key="14">
    <source>
        <dbReference type="PROSITE" id="PS50011"/>
    </source>
</evidence>
<keyword evidence="12" id="KW-0245">EGF-like domain</keyword>